<evidence type="ECO:0000313" key="3">
    <source>
        <dbReference type="Proteomes" id="UP000245119"/>
    </source>
</evidence>
<organism evidence="2 3">
    <name type="scientific">Pomacea canaliculata</name>
    <name type="common">Golden apple snail</name>
    <dbReference type="NCBI Taxonomy" id="400727"/>
    <lineage>
        <taxon>Eukaryota</taxon>
        <taxon>Metazoa</taxon>
        <taxon>Spiralia</taxon>
        <taxon>Lophotrochozoa</taxon>
        <taxon>Mollusca</taxon>
        <taxon>Gastropoda</taxon>
        <taxon>Caenogastropoda</taxon>
        <taxon>Architaenioglossa</taxon>
        <taxon>Ampullarioidea</taxon>
        <taxon>Ampullariidae</taxon>
        <taxon>Pomacea</taxon>
    </lineage>
</organism>
<proteinExistence type="predicted"/>
<accession>A0A2T7PC89</accession>
<comment type="caution">
    <text evidence="2">The sequence shown here is derived from an EMBL/GenBank/DDBJ whole genome shotgun (WGS) entry which is preliminary data.</text>
</comment>
<feature type="region of interest" description="Disordered" evidence="1">
    <location>
        <begin position="1"/>
        <end position="20"/>
    </location>
</feature>
<keyword evidence="3" id="KW-1185">Reference proteome</keyword>
<gene>
    <name evidence="2" type="ORF">C0Q70_10306</name>
</gene>
<dbReference type="EMBL" id="PZQS01000005">
    <property type="protein sequence ID" value="PVD31029.1"/>
    <property type="molecule type" value="Genomic_DNA"/>
</dbReference>
<name>A0A2T7PC89_POMCA</name>
<evidence type="ECO:0000313" key="2">
    <source>
        <dbReference type="EMBL" id="PVD31029.1"/>
    </source>
</evidence>
<dbReference type="Proteomes" id="UP000245119">
    <property type="component" value="Linkage Group LG5"/>
</dbReference>
<sequence length="128" mass="14457">MVSPRAGFSRSTSVADSGRGLMCNLMHEEDKKKSKIGSTRPLTPQRRVIKEQRQKVKARNPGIKAPEINRLLSEKKQSLSPRKRRGRHPVSAQRDCHLACVSRGEDCATGVEFKDIWRESVGRVLHDI</sequence>
<feature type="region of interest" description="Disordered" evidence="1">
    <location>
        <begin position="50"/>
        <end position="93"/>
    </location>
</feature>
<protein>
    <submittedName>
        <fullName evidence="2">Uncharacterized protein</fullName>
    </submittedName>
</protein>
<dbReference type="AlphaFoldDB" id="A0A2T7PC89"/>
<evidence type="ECO:0000256" key="1">
    <source>
        <dbReference type="SAM" id="MobiDB-lite"/>
    </source>
</evidence>
<dbReference type="SUPFAM" id="SSF47095">
    <property type="entry name" value="HMG-box"/>
    <property type="match status" value="1"/>
</dbReference>
<dbReference type="InterPro" id="IPR036910">
    <property type="entry name" value="HMG_box_dom_sf"/>
</dbReference>
<reference evidence="2 3" key="1">
    <citation type="submission" date="2018-04" db="EMBL/GenBank/DDBJ databases">
        <title>The genome of golden apple snail Pomacea canaliculata provides insight into stress tolerance and invasive adaptation.</title>
        <authorList>
            <person name="Liu C."/>
            <person name="Liu B."/>
            <person name="Ren Y."/>
            <person name="Zhang Y."/>
            <person name="Wang H."/>
            <person name="Li S."/>
            <person name="Jiang F."/>
            <person name="Yin L."/>
            <person name="Zhang G."/>
            <person name="Qian W."/>
            <person name="Fan W."/>
        </authorList>
    </citation>
    <scope>NUCLEOTIDE SEQUENCE [LARGE SCALE GENOMIC DNA]</scope>
    <source>
        <strain evidence="2">SZHN2017</strain>
        <tissue evidence="2">Muscle</tissue>
    </source>
</reference>